<dbReference type="EMBL" id="JANIIK010000035">
    <property type="protein sequence ID" value="KAJ3613058.1"/>
    <property type="molecule type" value="Genomic_DNA"/>
</dbReference>
<reference evidence="1" key="1">
    <citation type="submission" date="2022-07" db="EMBL/GenBank/DDBJ databases">
        <title>Chromosome-level genome of Muraenolepis orangiensis.</title>
        <authorList>
            <person name="Kim J."/>
        </authorList>
    </citation>
    <scope>NUCLEOTIDE SEQUENCE</scope>
    <source>
        <strain evidence="1">KU_S4_2022</strain>
        <tissue evidence="1">Muscle</tissue>
    </source>
</reference>
<protein>
    <submittedName>
        <fullName evidence="1">Uncharacterized protein</fullName>
    </submittedName>
</protein>
<keyword evidence="2" id="KW-1185">Reference proteome</keyword>
<gene>
    <name evidence="1" type="ORF">NHX12_019314</name>
</gene>
<dbReference type="AlphaFoldDB" id="A0A9Q0EV44"/>
<name>A0A9Q0EV44_9TELE</name>
<organism evidence="1 2">
    <name type="scientific">Muraenolepis orangiensis</name>
    <name type="common">Patagonian moray cod</name>
    <dbReference type="NCBI Taxonomy" id="630683"/>
    <lineage>
        <taxon>Eukaryota</taxon>
        <taxon>Metazoa</taxon>
        <taxon>Chordata</taxon>
        <taxon>Craniata</taxon>
        <taxon>Vertebrata</taxon>
        <taxon>Euteleostomi</taxon>
        <taxon>Actinopterygii</taxon>
        <taxon>Neopterygii</taxon>
        <taxon>Teleostei</taxon>
        <taxon>Neoteleostei</taxon>
        <taxon>Acanthomorphata</taxon>
        <taxon>Zeiogadaria</taxon>
        <taxon>Gadariae</taxon>
        <taxon>Gadiformes</taxon>
        <taxon>Muraenolepidoidei</taxon>
        <taxon>Muraenolepididae</taxon>
        <taxon>Muraenolepis</taxon>
    </lineage>
</organism>
<sequence length="87" mass="9318">MWTIVNDVLVKSLSALGKRLCLSSSEMMGHGAGLVHLLLGLPRRRLEFLFEPPEYVIQCGVLAGVCGSVWAPVGVPWSSQQGAQLVG</sequence>
<evidence type="ECO:0000313" key="1">
    <source>
        <dbReference type="EMBL" id="KAJ3613058.1"/>
    </source>
</evidence>
<dbReference type="Proteomes" id="UP001148018">
    <property type="component" value="Unassembled WGS sequence"/>
</dbReference>
<evidence type="ECO:0000313" key="2">
    <source>
        <dbReference type="Proteomes" id="UP001148018"/>
    </source>
</evidence>
<accession>A0A9Q0EV44</accession>
<proteinExistence type="predicted"/>
<comment type="caution">
    <text evidence="1">The sequence shown here is derived from an EMBL/GenBank/DDBJ whole genome shotgun (WGS) entry which is preliminary data.</text>
</comment>